<protein>
    <recommendedName>
        <fullName evidence="3">DUF305 domain-containing protein</fullName>
    </recommendedName>
</protein>
<evidence type="ECO:0000256" key="1">
    <source>
        <dbReference type="SAM" id="Coils"/>
    </source>
</evidence>
<dbReference type="Gene3D" id="1.20.1260.10">
    <property type="match status" value="1"/>
</dbReference>
<dbReference type="RefSeq" id="WP_345467890.1">
    <property type="nucleotide sequence ID" value="NZ_BAABRP010000024.1"/>
</dbReference>
<evidence type="ECO:0000313" key="5">
    <source>
        <dbReference type="Proteomes" id="UP001401887"/>
    </source>
</evidence>
<name>A0ABP9WFB8_9DEIO</name>
<reference evidence="4 5" key="1">
    <citation type="submission" date="2024-02" db="EMBL/GenBank/DDBJ databases">
        <title>Deinococcus carri NBRC 110142.</title>
        <authorList>
            <person name="Ichikawa N."/>
            <person name="Katano-Makiyama Y."/>
            <person name="Hidaka K."/>
        </authorList>
    </citation>
    <scope>NUCLEOTIDE SEQUENCE [LARGE SCALE GENOMIC DNA]</scope>
    <source>
        <strain evidence="4 5">NBRC 110142</strain>
    </source>
</reference>
<keyword evidence="1" id="KW-0175">Coiled coil</keyword>
<dbReference type="Proteomes" id="UP001401887">
    <property type="component" value="Unassembled WGS sequence"/>
</dbReference>
<gene>
    <name evidence="4" type="ORF">Dcar01_03539</name>
</gene>
<sequence>MADHRTRSPTRKPDGILTDAVESFALQPLQDGQGTRKITGVAKQADRINLNRRFFSLPVLTAMCSAAQDAVKGGELYGLVQHPDPWWEGPKGLIENIGVKYDRLWMDGDLLRFEGSVVQTTKGKDLQAVLDAGVKVGMSTNVTGSARYLPAKEVDPEWPDPEETIQVVNDDARLITIDAVMGPADLAGELNAADAMKAGQVRSEAEFIDEMIPHHQLAIDMAEKALGFIEHEELKTLAKNIVATQGKEIKTMRRIRKTLDSAEGVDVVNLDELKKKHPDLYAQAVADGKKEAGASSLEDQLASERAARLKLEREIQDGKREGIARTALTDARLPKLGKSGDIDLDARFEKRVTDAALRADSDEEARAEVAALIAERKLTTRTDERDADNNPGLGSESVQDAGGGKSASKSRSTFQAARRNFGL</sequence>
<dbReference type="Pfam" id="PF03713">
    <property type="entry name" value="DUF305"/>
    <property type="match status" value="1"/>
</dbReference>
<comment type="caution">
    <text evidence="4">The sequence shown here is derived from an EMBL/GenBank/DDBJ whole genome shotgun (WGS) entry which is preliminary data.</text>
</comment>
<dbReference type="PANTHER" id="PTHR36933:SF1">
    <property type="entry name" value="SLL0788 PROTEIN"/>
    <property type="match status" value="1"/>
</dbReference>
<dbReference type="EMBL" id="BAABRP010000024">
    <property type="protein sequence ID" value="GAA5514778.1"/>
    <property type="molecule type" value="Genomic_DNA"/>
</dbReference>
<evidence type="ECO:0000256" key="2">
    <source>
        <dbReference type="SAM" id="MobiDB-lite"/>
    </source>
</evidence>
<dbReference type="InterPro" id="IPR012347">
    <property type="entry name" value="Ferritin-like"/>
</dbReference>
<evidence type="ECO:0000259" key="3">
    <source>
        <dbReference type="Pfam" id="PF03713"/>
    </source>
</evidence>
<keyword evidence="5" id="KW-1185">Reference proteome</keyword>
<proteinExistence type="predicted"/>
<accession>A0ABP9WFB8</accession>
<feature type="domain" description="DUF305" evidence="3">
    <location>
        <begin position="204"/>
        <end position="274"/>
    </location>
</feature>
<feature type="coiled-coil region" evidence="1">
    <location>
        <begin position="294"/>
        <end position="321"/>
    </location>
</feature>
<organism evidence="4 5">
    <name type="scientific">Deinococcus carri</name>
    <dbReference type="NCBI Taxonomy" id="1211323"/>
    <lineage>
        <taxon>Bacteria</taxon>
        <taxon>Thermotogati</taxon>
        <taxon>Deinococcota</taxon>
        <taxon>Deinococci</taxon>
        <taxon>Deinococcales</taxon>
        <taxon>Deinococcaceae</taxon>
        <taxon>Deinococcus</taxon>
    </lineage>
</organism>
<evidence type="ECO:0000313" key="4">
    <source>
        <dbReference type="EMBL" id="GAA5514778.1"/>
    </source>
</evidence>
<dbReference type="PANTHER" id="PTHR36933">
    <property type="entry name" value="SLL0788 PROTEIN"/>
    <property type="match status" value="1"/>
</dbReference>
<dbReference type="InterPro" id="IPR005183">
    <property type="entry name" value="DUF305_CopM-like"/>
</dbReference>
<feature type="region of interest" description="Disordered" evidence="2">
    <location>
        <begin position="380"/>
        <end position="423"/>
    </location>
</feature>